<dbReference type="InterPro" id="IPR036875">
    <property type="entry name" value="Znf_CCHC_sf"/>
</dbReference>
<keyword evidence="1" id="KW-0862">Zinc</keyword>
<evidence type="ECO:0000259" key="3">
    <source>
        <dbReference type="PROSITE" id="PS50158"/>
    </source>
</evidence>
<feature type="compositionally biased region" description="Polar residues" evidence="2">
    <location>
        <begin position="99"/>
        <end position="112"/>
    </location>
</feature>
<gene>
    <name evidence="4" type="ORF">R1sor_023977</name>
</gene>
<feature type="compositionally biased region" description="Polar residues" evidence="2">
    <location>
        <begin position="373"/>
        <end position="393"/>
    </location>
</feature>
<protein>
    <recommendedName>
        <fullName evidence="3">CCHC-type domain-containing protein</fullName>
    </recommendedName>
</protein>
<dbReference type="SUPFAM" id="SSF57756">
    <property type="entry name" value="Retrovirus zinc finger-like domains"/>
    <property type="match status" value="1"/>
</dbReference>
<feature type="compositionally biased region" description="Low complexity" evidence="2">
    <location>
        <begin position="75"/>
        <end position="84"/>
    </location>
</feature>
<dbReference type="Proteomes" id="UP001633002">
    <property type="component" value="Unassembled WGS sequence"/>
</dbReference>
<dbReference type="AlphaFoldDB" id="A0ABD3GQQ6"/>
<name>A0ABD3GQQ6_9MARC</name>
<feature type="domain" description="CCHC-type" evidence="3">
    <location>
        <begin position="188"/>
        <end position="202"/>
    </location>
</feature>
<feature type="compositionally biased region" description="Acidic residues" evidence="2">
    <location>
        <begin position="230"/>
        <end position="245"/>
    </location>
</feature>
<evidence type="ECO:0000313" key="4">
    <source>
        <dbReference type="EMBL" id="KAL3681021.1"/>
    </source>
</evidence>
<feature type="compositionally biased region" description="Basic and acidic residues" evidence="2">
    <location>
        <begin position="16"/>
        <end position="33"/>
    </location>
</feature>
<dbReference type="EMBL" id="JBJQOH010000007">
    <property type="protein sequence ID" value="KAL3681021.1"/>
    <property type="molecule type" value="Genomic_DNA"/>
</dbReference>
<dbReference type="SMART" id="SM00343">
    <property type="entry name" value="ZnF_C2HC"/>
    <property type="match status" value="1"/>
</dbReference>
<dbReference type="GO" id="GO:0008270">
    <property type="term" value="F:zinc ion binding"/>
    <property type="evidence" value="ECO:0007669"/>
    <property type="project" value="UniProtKB-KW"/>
</dbReference>
<dbReference type="PROSITE" id="PS50158">
    <property type="entry name" value="ZF_CCHC"/>
    <property type="match status" value="1"/>
</dbReference>
<feature type="compositionally biased region" description="Polar residues" evidence="2">
    <location>
        <begin position="47"/>
        <end position="74"/>
    </location>
</feature>
<keyword evidence="5" id="KW-1185">Reference proteome</keyword>
<evidence type="ECO:0000256" key="1">
    <source>
        <dbReference type="PROSITE-ProRule" id="PRU00047"/>
    </source>
</evidence>
<evidence type="ECO:0000313" key="5">
    <source>
        <dbReference type="Proteomes" id="UP001633002"/>
    </source>
</evidence>
<keyword evidence="1" id="KW-0863">Zinc-finger</keyword>
<feature type="compositionally biased region" description="Basic residues" evidence="2">
    <location>
        <begin position="362"/>
        <end position="372"/>
    </location>
</feature>
<organism evidence="4 5">
    <name type="scientific">Riccia sorocarpa</name>
    <dbReference type="NCBI Taxonomy" id="122646"/>
    <lineage>
        <taxon>Eukaryota</taxon>
        <taxon>Viridiplantae</taxon>
        <taxon>Streptophyta</taxon>
        <taxon>Embryophyta</taxon>
        <taxon>Marchantiophyta</taxon>
        <taxon>Marchantiopsida</taxon>
        <taxon>Marchantiidae</taxon>
        <taxon>Marchantiales</taxon>
        <taxon>Ricciaceae</taxon>
        <taxon>Riccia</taxon>
    </lineage>
</organism>
<proteinExistence type="predicted"/>
<reference evidence="4 5" key="1">
    <citation type="submission" date="2024-09" db="EMBL/GenBank/DDBJ databases">
        <title>Chromosome-scale assembly of Riccia sorocarpa.</title>
        <authorList>
            <person name="Paukszto L."/>
        </authorList>
    </citation>
    <scope>NUCLEOTIDE SEQUENCE [LARGE SCALE GENOMIC DNA]</scope>
    <source>
        <strain evidence="4">LP-2024</strain>
        <tissue evidence="4">Aerial parts of the thallus</tissue>
    </source>
</reference>
<sequence>MQVEENLAGKCVFGGSDRKFSGRKREGARRESFVSRSIELPGRAKRSNLQTEANMAESGSSQSVKSATIGGSTDATAGPASGSTPAGGGNGGTQPTRSYAQATGGTTTNQHPRNQKPKRGGRIGSAEGTGANTPYGQDTLGRSKFSYVRALMLLNEEDEWPEAVLMETEDGKAEVEFELYYEQMPSGCFTCHKTGHLARFCPMTCKTRTVTDEELEAALKEAANQKESLSDDDMTEDEQEGEDIPDSQPTSSQPGPQKAAPILSANPYSALNQMEDKEESLPQPQLPDILMNIFDLKAAGGEPEEKKGGPGSAKVESQHQDIDSMDYTFRQKRPSRNSNEGTSQNQNLGHKEMGGTTEQAKRQHGGTQKKTKASQGDIQKNFGLRTQQSRRSI</sequence>
<feature type="region of interest" description="Disordered" evidence="2">
    <location>
        <begin position="1"/>
        <end position="140"/>
    </location>
</feature>
<evidence type="ECO:0000256" key="2">
    <source>
        <dbReference type="SAM" id="MobiDB-lite"/>
    </source>
</evidence>
<comment type="caution">
    <text evidence="4">The sequence shown here is derived from an EMBL/GenBank/DDBJ whole genome shotgun (WGS) entry which is preliminary data.</text>
</comment>
<feature type="region of interest" description="Disordered" evidence="2">
    <location>
        <begin position="222"/>
        <end position="393"/>
    </location>
</feature>
<keyword evidence="1" id="KW-0479">Metal-binding</keyword>
<dbReference type="InterPro" id="IPR001878">
    <property type="entry name" value="Znf_CCHC"/>
</dbReference>
<feature type="compositionally biased region" description="Polar residues" evidence="2">
    <location>
        <begin position="336"/>
        <end position="348"/>
    </location>
</feature>
<accession>A0ABD3GQQ6</accession>